<dbReference type="GO" id="GO:0004139">
    <property type="term" value="F:deoxyribose-phosphate aldolase activity"/>
    <property type="evidence" value="ECO:0007669"/>
    <property type="project" value="UniProtKB-UniRule"/>
</dbReference>
<dbReference type="FunFam" id="3.20.20.70:FF:000044">
    <property type="entry name" value="Deoxyribose-phosphate aldolase"/>
    <property type="match status" value="1"/>
</dbReference>
<dbReference type="Proteomes" id="UP000186026">
    <property type="component" value="Unassembled WGS sequence"/>
</dbReference>
<feature type="active site" description="Schiff-base intermediate with acetaldehyde" evidence="7">
    <location>
        <position position="153"/>
    </location>
</feature>
<dbReference type="STRING" id="529505.SAMN05421761_101149"/>
<protein>
    <recommendedName>
        <fullName evidence="7">Deoxyribose-phosphate aldolase</fullName>
        <shortName evidence="7">DERA</shortName>
        <ecNumber evidence="7">4.1.2.4</ecNumber>
    </recommendedName>
    <alternativeName>
        <fullName evidence="7">2-deoxy-D-ribose 5-phosphate aldolase</fullName>
    </alternativeName>
    <alternativeName>
        <fullName evidence="7">Phosphodeoxyriboaldolase</fullName>
        <shortName evidence="7">Deoxyriboaldolase</shortName>
    </alternativeName>
</protein>
<evidence type="ECO:0000256" key="5">
    <source>
        <dbReference type="ARBA" id="ARBA00048791"/>
    </source>
</evidence>
<sequence length="221" mass="24241">MKNIERYIEQTVLKPLTTDADIENLVQEAKDYGFVGICVPPFWVKKAKREIGEEPIQLVTVVGFPLGYNMSEAKAHETELAIRDGADEIDVVWSLTAFKAGMNWPKIELAKLANICHQHERILKVIIETAYLSDSEIIQACEICRDAGVDYVKTSTGFAPEGAKVEHIALMRANLPSNVGIKASGGIKNYAQAKALIEAGADRIGTSSGVQIVKEQKAQQD</sequence>
<keyword evidence="9" id="KW-1185">Reference proteome</keyword>
<feature type="active site" description="Proton donor/acceptor" evidence="7">
    <location>
        <position position="182"/>
    </location>
</feature>
<name>A0A1N7JMR5_9BACT</name>
<dbReference type="InterPro" id="IPR002915">
    <property type="entry name" value="DeoC/FbaB/LacD_aldolase"/>
</dbReference>
<dbReference type="NCBIfam" id="TIGR00126">
    <property type="entry name" value="deoC"/>
    <property type="match status" value="1"/>
</dbReference>
<dbReference type="HAMAP" id="MF_00114">
    <property type="entry name" value="DeoC_type1"/>
    <property type="match status" value="1"/>
</dbReference>
<dbReference type="EC" id="4.1.2.4" evidence="7"/>
<keyword evidence="2 7" id="KW-0963">Cytoplasm</keyword>
<dbReference type="SMART" id="SM01133">
    <property type="entry name" value="DeoC"/>
    <property type="match status" value="1"/>
</dbReference>
<dbReference type="SUPFAM" id="SSF51569">
    <property type="entry name" value="Aldolase"/>
    <property type="match status" value="1"/>
</dbReference>
<feature type="active site" description="Proton donor/acceptor" evidence="7">
    <location>
        <position position="90"/>
    </location>
</feature>
<dbReference type="Gene3D" id="3.20.20.70">
    <property type="entry name" value="Aldolase class I"/>
    <property type="match status" value="1"/>
</dbReference>
<comment type="subcellular location">
    <subcellularLocation>
        <location evidence="7">Cytoplasm</location>
    </subcellularLocation>
</comment>
<organism evidence="8 9">
    <name type="scientific">Belliella pelovolcani</name>
    <dbReference type="NCBI Taxonomy" id="529505"/>
    <lineage>
        <taxon>Bacteria</taxon>
        <taxon>Pseudomonadati</taxon>
        <taxon>Bacteroidota</taxon>
        <taxon>Cytophagia</taxon>
        <taxon>Cytophagales</taxon>
        <taxon>Cyclobacteriaceae</taxon>
        <taxon>Belliella</taxon>
    </lineage>
</organism>
<dbReference type="GO" id="GO:0006018">
    <property type="term" value="P:2-deoxyribose 1-phosphate catabolic process"/>
    <property type="evidence" value="ECO:0007669"/>
    <property type="project" value="UniProtKB-UniRule"/>
</dbReference>
<keyword evidence="3 7" id="KW-0456">Lyase</keyword>
<dbReference type="GO" id="GO:0005737">
    <property type="term" value="C:cytoplasm"/>
    <property type="evidence" value="ECO:0007669"/>
    <property type="project" value="UniProtKB-SubCell"/>
</dbReference>
<comment type="function">
    <text evidence="6 7">Catalyzes a reversible aldol reaction between acetaldehyde and D-glyceraldehyde 3-phosphate to generate 2-deoxy-D-ribose 5-phosphate.</text>
</comment>
<proteinExistence type="inferred from homology"/>
<dbReference type="Pfam" id="PF01791">
    <property type="entry name" value="DeoC"/>
    <property type="match status" value="1"/>
</dbReference>
<dbReference type="InterPro" id="IPR011343">
    <property type="entry name" value="DeoC"/>
</dbReference>
<evidence type="ECO:0000313" key="8">
    <source>
        <dbReference type="EMBL" id="SIS50653.1"/>
    </source>
</evidence>
<reference evidence="9" key="1">
    <citation type="submission" date="2017-01" db="EMBL/GenBank/DDBJ databases">
        <authorList>
            <person name="Varghese N."/>
            <person name="Submissions S."/>
        </authorList>
    </citation>
    <scope>NUCLEOTIDE SEQUENCE [LARGE SCALE GENOMIC DNA]</scope>
    <source>
        <strain evidence="9">DSM 46698</strain>
    </source>
</reference>
<dbReference type="EMBL" id="FTOP01000001">
    <property type="protein sequence ID" value="SIS50653.1"/>
    <property type="molecule type" value="Genomic_DNA"/>
</dbReference>
<comment type="pathway">
    <text evidence="7">Carbohydrate degradation; 2-deoxy-D-ribose 1-phosphate degradation; D-glyceraldehyde 3-phosphate and acetaldehyde from 2-deoxy-alpha-D-ribose 1-phosphate: step 2/2.</text>
</comment>
<evidence type="ECO:0000313" key="9">
    <source>
        <dbReference type="Proteomes" id="UP000186026"/>
    </source>
</evidence>
<evidence type="ECO:0000256" key="6">
    <source>
        <dbReference type="ARBA" id="ARBA00056337"/>
    </source>
</evidence>
<dbReference type="GO" id="GO:0016052">
    <property type="term" value="P:carbohydrate catabolic process"/>
    <property type="evidence" value="ECO:0007669"/>
    <property type="project" value="TreeGrafter"/>
</dbReference>
<evidence type="ECO:0000256" key="4">
    <source>
        <dbReference type="ARBA" id="ARBA00023270"/>
    </source>
</evidence>
<dbReference type="AlphaFoldDB" id="A0A1N7JMR5"/>
<evidence type="ECO:0000256" key="7">
    <source>
        <dbReference type="HAMAP-Rule" id="MF_00114"/>
    </source>
</evidence>
<dbReference type="GO" id="GO:0009264">
    <property type="term" value="P:deoxyribonucleotide catabolic process"/>
    <property type="evidence" value="ECO:0007669"/>
    <property type="project" value="UniProtKB-UniRule"/>
</dbReference>
<dbReference type="PIRSF" id="PIRSF001357">
    <property type="entry name" value="DeoC"/>
    <property type="match status" value="1"/>
</dbReference>
<dbReference type="CDD" id="cd00959">
    <property type="entry name" value="DeoC"/>
    <property type="match status" value="1"/>
</dbReference>
<dbReference type="UniPathway" id="UPA00002">
    <property type="reaction ID" value="UER00468"/>
</dbReference>
<keyword evidence="4 7" id="KW-0704">Schiff base</keyword>
<evidence type="ECO:0000256" key="1">
    <source>
        <dbReference type="ARBA" id="ARBA00010936"/>
    </source>
</evidence>
<accession>A0A1N7JMR5</accession>
<dbReference type="OrthoDB" id="9778711at2"/>
<evidence type="ECO:0000256" key="2">
    <source>
        <dbReference type="ARBA" id="ARBA00022490"/>
    </source>
</evidence>
<dbReference type="RefSeq" id="WP_076497579.1">
    <property type="nucleotide sequence ID" value="NZ_FTOP01000001.1"/>
</dbReference>
<dbReference type="PANTHER" id="PTHR10889:SF1">
    <property type="entry name" value="DEOXYRIBOSE-PHOSPHATE ALDOLASE"/>
    <property type="match status" value="1"/>
</dbReference>
<comment type="catalytic activity">
    <reaction evidence="5 7">
        <text>2-deoxy-D-ribose 5-phosphate = D-glyceraldehyde 3-phosphate + acetaldehyde</text>
        <dbReference type="Rhea" id="RHEA:12821"/>
        <dbReference type="ChEBI" id="CHEBI:15343"/>
        <dbReference type="ChEBI" id="CHEBI:59776"/>
        <dbReference type="ChEBI" id="CHEBI:62877"/>
        <dbReference type="EC" id="4.1.2.4"/>
    </reaction>
</comment>
<dbReference type="InterPro" id="IPR013785">
    <property type="entry name" value="Aldolase_TIM"/>
</dbReference>
<gene>
    <name evidence="7" type="primary">deoC</name>
    <name evidence="8" type="ORF">SAMN05421761_101149</name>
</gene>
<dbReference type="PANTHER" id="PTHR10889">
    <property type="entry name" value="DEOXYRIBOSE-PHOSPHATE ALDOLASE"/>
    <property type="match status" value="1"/>
</dbReference>
<comment type="similarity">
    <text evidence="1 7">Belongs to the DeoC/FbaB aldolase family. DeoC type 1 subfamily.</text>
</comment>
<evidence type="ECO:0000256" key="3">
    <source>
        <dbReference type="ARBA" id="ARBA00023239"/>
    </source>
</evidence>
<dbReference type="InterPro" id="IPR028581">
    <property type="entry name" value="DeoC_typeI"/>
</dbReference>